<dbReference type="EMBL" id="SRYW01000001">
    <property type="protein sequence ID" value="TGY37188.1"/>
    <property type="molecule type" value="Genomic_DNA"/>
</dbReference>
<sequence>MMIVLKDSTGRRLRLGEECLLEDGVLFHRRTMLVAVGDGLRLAPGVLDVINASVAGSAWLSMEQEGNLAARPLRWETLHVSS</sequence>
<accession>A0A4S2D6B2</accession>
<proteinExistence type="predicted"/>
<name>A0A4S2D6B2_STEMA</name>
<evidence type="ECO:0000313" key="1">
    <source>
        <dbReference type="EMBL" id="TGY37188.1"/>
    </source>
</evidence>
<dbReference type="RefSeq" id="WP_136003042.1">
    <property type="nucleotide sequence ID" value="NZ_SRYW01000001.1"/>
</dbReference>
<comment type="caution">
    <text evidence="1">The sequence shown here is derived from an EMBL/GenBank/DDBJ whole genome shotgun (WGS) entry which is preliminary data.</text>
</comment>
<dbReference type="AlphaFoldDB" id="A0A4S2D6B2"/>
<reference evidence="1 2" key="1">
    <citation type="submission" date="2019-04" db="EMBL/GenBank/DDBJ databases">
        <title>Microbes associate with the intestines of laboratory mice.</title>
        <authorList>
            <person name="Navarre W."/>
            <person name="Wong E."/>
            <person name="Huang K."/>
            <person name="Tropini C."/>
            <person name="Ng K."/>
            <person name="Yu B."/>
        </authorList>
    </citation>
    <scope>NUCLEOTIDE SEQUENCE [LARGE SCALE GENOMIC DNA]</scope>
    <source>
        <strain evidence="1 2">NM62_B4-13</strain>
    </source>
</reference>
<organism evidence="1 2">
    <name type="scientific">Stenotrophomonas maltophilia</name>
    <name type="common">Pseudomonas maltophilia</name>
    <name type="synonym">Xanthomonas maltophilia</name>
    <dbReference type="NCBI Taxonomy" id="40324"/>
    <lineage>
        <taxon>Bacteria</taxon>
        <taxon>Pseudomonadati</taxon>
        <taxon>Pseudomonadota</taxon>
        <taxon>Gammaproteobacteria</taxon>
        <taxon>Lysobacterales</taxon>
        <taxon>Lysobacteraceae</taxon>
        <taxon>Stenotrophomonas</taxon>
        <taxon>Stenotrophomonas maltophilia group</taxon>
    </lineage>
</organism>
<gene>
    <name evidence="1" type="ORF">E5352_01105</name>
</gene>
<dbReference type="Proteomes" id="UP000306631">
    <property type="component" value="Unassembled WGS sequence"/>
</dbReference>
<protein>
    <submittedName>
        <fullName evidence="1">Uncharacterized protein</fullName>
    </submittedName>
</protein>
<evidence type="ECO:0000313" key="2">
    <source>
        <dbReference type="Proteomes" id="UP000306631"/>
    </source>
</evidence>